<sequence>MNRSLHSRITRCLLAAALVAASSPAWSYAINQGKVVDDAGNAVQLRGVNWFGFETSQHTVHGLWARNWKDMITQMQGLGFNAVRLPFCPQTLQAVSPGSIDYSRNPDLQGLNSLQILDKVVNELSSRGMYVLLDHHTPDCNAISELWYTGSYSEQQWLDDLTFVAKRYASVPGVIGLDLKNEPHGAATWGSGNAATDWNKAAERAAAAVLNAAPNWLIVVEGISNTSTCSSDTAHFWGENLEPLACTALAIPANRLLLAPHVYGPDVYMQPYFSASNFPANMPAIWEQHFGQFAQAGHALLLGEFGGKYGQGNPLDVQWQNALVDYLIGKGIHSGFYWSWNPNSGDTGGILNDDWSTVRTDKVTLLKKLWDGDGSSTGGGGGNGGGNNGGGNGGGGGGGNGGGGTPTPPPSGSSFSTKVLVDSDWNAGYCNRVQVTNTGGSSGDWSVTLSISGTVNNLWNATWTQSGTTLSASGVDWNKTLAPGATAEFGFCAAR</sequence>
<evidence type="ECO:0000256" key="5">
    <source>
        <dbReference type="ARBA" id="ARBA00023295"/>
    </source>
</evidence>
<evidence type="ECO:0000259" key="10">
    <source>
        <dbReference type="PROSITE" id="PS51173"/>
    </source>
</evidence>
<dbReference type="InterPro" id="IPR001547">
    <property type="entry name" value="Glyco_hydro_5"/>
</dbReference>
<protein>
    <recommendedName>
        <fullName evidence="7">Endoglucanase</fullName>
        <ecNumber evidence="7">3.2.1.4</ecNumber>
    </recommendedName>
</protein>
<dbReference type="AlphaFoldDB" id="A0A2P5YZW4"/>
<organism evidence="11 12">
    <name type="scientific">Xanthomonas sacchari</name>
    <dbReference type="NCBI Taxonomy" id="56458"/>
    <lineage>
        <taxon>Bacteria</taxon>
        <taxon>Pseudomonadati</taxon>
        <taxon>Pseudomonadota</taxon>
        <taxon>Gammaproteobacteria</taxon>
        <taxon>Lysobacterales</taxon>
        <taxon>Lysobacteraceae</taxon>
        <taxon>Xanthomonas</taxon>
    </lineage>
</organism>
<comment type="similarity">
    <text evidence="7">Belongs to the glycosyl hydrolase 5 (cellulase A) family.</text>
</comment>
<feature type="chain" id="PRO_5015187511" description="Endoglucanase" evidence="9">
    <location>
        <begin position="28"/>
        <end position="495"/>
    </location>
</feature>
<dbReference type="RefSeq" id="WP_041500574.1">
    <property type="nucleotide sequence ID" value="NZ_CP132343.1"/>
</dbReference>
<evidence type="ECO:0000256" key="2">
    <source>
        <dbReference type="ARBA" id="ARBA00022801"/>
    </source>
</evidence>
<dbReference type="Pfam" id="PF00553">
    <property type="entry name" value="CBM_2"/>
    <property type="match status" value="1"/>
</dbReference>
<evidence type="ECO:0000256" key="1">
    <source>
        <dbReference type="ARBA" id="ARBA00000966"/>
    </source>
</evidence>
<reference evidence="11 12" key="1">
    <citation type="submission" date="2016-08" db="EMBL/GenBank/DDBJ databases">
        <authorList>
            <person name="Seilhamer J.J."/>
        </authorList>
    </citation>
    <scope>NUCLEOTIDE SEQUENCE [LARGE SCALE GENOMIC DNA]</scope>
    <source>
        <strain evidence="11 12">CFBP4641</strain>
    </source>
</reference>
<dbReference type="PROSITE" id="PS00659">
    <property type="entry name" value="GLYCOSYL_HYDROL_F5"/>
    <property type="match status" value="1"/>
</dbReference>
<dbReference type="Gene3D" id="2.60.40.290">
    <property type="match status" value="1"/>
</dbReference>
<feature type="signal peptide" evidence="9">
    <location>
        <begin position="1"/>
        <end position="27"/>
    </location>
</feature>
<feature type="region of interest" description="Disordered" evidence="8">
    <location>
        <begin position="374"/>
        <end position="418"/>
    </location>
</feature>
<dbReference type="GO" id="GO:0030245">
    <property type="term" value="P:cellulose catabolic process"/>
    <property type="evidence" value="ECO:0007669"/>
    <property type="project" value="UniProtKB-KW"/>
</dbReference>
<gene>
    <name evidence="11" type="ORF">XsacCFBP4641_17930</name>
</gene>
<dbReference type="Proteomes" id="UP000247346">
    <property type="component" value="Unassembled WGS sequence"/>
</dbReference>
<dbReference type="InterPro" id="IPR018087">
    <property type="entry name" value="Glyco_hydro_5_CS"/>
</dbReference>
<dbReference type="SUPFAM" id="SSF49384">
    <property type="entry name" value="Carbohydrate-binding domain"/>
    <property type="match status" value="1"/>
</dbReference>
<evidence type="ECO:0000313" key="11">
    <source>
        <dbReference type="EMBL" id="PPU80528.1"/>
    </source>
</evidence>
<dbReference type="PANTHER" id="PTHR35923:SF2">
    <property type="entry name" value="ENDOGLUCANASE"/>
    <property type="match status" value="1"/>
</dbReference>
<dbReference type="GO" id="GO:0030247">
    <property type="term" value="F:polysaccharide binding"/>
    <property type="evidence" value="ECO:0007669"/>
    <property type="project" value="UniProtKB-UniRule"/>
</dbReference>
<evidence type="ECO:0000256" key="7">
    <source>
        <dbReference type="RuleBase" id="RU361153"/>
    </source>
</evidence>
<dbReference type="STRING" id="56458.SB85_10495"/>
<feature type="compositionally biased region" description="Gly residues" evidence="8">
    <location>
        <begin position="375"/>
        <end position="405"/>
    </location>
</feature>
<name>A0A2P5YZW4_9XANT</name>
<dbReference type="OrthoDB" id="1153097at2"/>
<keyword evidence="3 7" id="KW-0136">Cellulose degradation</keyword>
<dbReference type="Gene3D" id="3.20.20.80">
    <property type="entry name" value="Glycosidases"/>
    <property type="match status" value="1"/>
</dbReference>
<evidence type="ECO:0000256" key="3">
    <source>
        <dbReference type="ARBA" id="ARBA00023001"/>
    </source>
</evidence>
<dbReference type="EMBL" id="MDEK01000019">
    <property type="protein sequence ID" value="PPU80528.1"/>
    <property type="molecule type" value="Genomic_DNA"/>
</dbReference>
<dbReference type="InterPro" id="IPR012291">
    <property type="entry name" value="CBM2_carb-bd_dom_sf"/>
</dbReference>
<keyword evidence="5 7" id="KW-0326">Glycosidase</keyword>
<dbReference type="SMART" id="SM00637">
    <property type="entry name" value="CBD_II"/>
    <property type="match status" value="1"/>
</dbReference>
<evidence type="ECO:0000256" key="4">
    <source>
        <dbReference type="ARBA" id="ARBA00023277"/>
    </source>
</evidence>
<dbReference type="InterPro" id="IPR017853">
    <property type="entry name" value="GH"/>
</dbReference>
<proteinExistence type="inferred from homology"/>
<keyword evidence="2 7" id="KW-0378">Hydrolase</keyword>
<dbReference type="PROSITE" id="PS51173">
    <property type="entry name" value="CBM2"/>
    <property type="match status" value="1"/>
</dbReference>
<dbReference type="SUPFAM" id="SSF51445">
    <property type="entry name" value="(Trans)glycosidases"/>
    <property type="match status" value="1"/>
</dbReference>
<dbReference type="InterPro" id="IPR008965">
    <property type="entry name" value="CBM2/CBM3_carb-bd_dom_sf"/>
</dbReference>
<comment type="caution">
    <text evidence="11">The sequence shown here is derived from an EMBL/GenBank/DDBJ whole genome shotgun (WGS) entry which is preliminary data.</text>
</comment>
<feature type="domain" description="CBM2" evidence="10">
    <location>
        <begin position="406"/>
        <end position="495"/>
    </location>
</feature>
<keyword evidence="4 7" id="KW-0119">Carbohydrate metabolism</keyword>
<comment type="catalytic activity">
    <reaction evidence="1 7">
        <text>Endohydrolysis of (1-&gt;4)-beta-D-glucosidic linkages in cellulose, lichenin and cereal beta-D-glucans.</text>
        <dbReference type="EC" id="3.2.1.4"/>
    </reaction>
</comment>
<dbReference type="PANTHER" id="PTHR35923">
    <property type="entry name" value="MAJOR EXTRACELLULAR ENDOGLUCANASE"/>
    <property type="match status" value="1"/>
</dbReference>
<keyword evidence="6 7" id="KW-0624">Polysaccharide degradation</keyword>
<dbReference type="GeneID" id="93877496"/>
<evidence type="ECO:0000313" key="12">
    <source>
        <dbReference type="Proteomes" id="UP000247346"/>
    </source>
</evidence>
<keyword evidence="9" id="KW-0732">Signal</keyword>
<dbReference type="EC" id="3.2.1.4" evidence="7"/>
<evidence type="ECO:0000256" key="6">
    <source>
        <dbReference type="ARBA" id="ARBA00023326"/>
    </source>
</evidence>
<dbReference type="Pfam" id="PF00150">
    <property type="entry name" value="Cellulase"/>
    <property type="match status" value="1"/>
</dbReference>
<dbReference type="InterPro" id="IPR001919">
    <property type="entry name" value="CBD2"/>
</dbReference>
<accession>A0A2P5YZW4</accession>
<evidence type="ECO:0000256" key="8">
    <source>
        <dbReference type="SAM" id="MobiDB-lite"/>
    </source>
</evidence>
<dbReference type="GO" id="GO:0008810">
    <property type="term" value="F:cellulase activity"/>
    <property type="evidence" value="ECO:0007669"/>
    <property type="project" value="UniProtKB-EC"/>
</dbReference>
<evidence type="ECO:0000256" key="9">
    <source>
        <dbReference type="SAM" id="SignalP"/>
    </source>
</evidence>